<name>A0ABS6BE32_9SPHN</name>
<comment type="caution">
    <text evidence="8">The sequence shown here is derived from an EMBL/GenBank/DDBJ whole genome shotgun (WGS) entry which is preliminary data.</text>
</comment>
<dbReference type="InterPro" id="IPR005467">
    <property type="entry name" value="His_kinase_dom"/>
</dbReference>
<evidence type="ECO:0000256" key="6">
    <source>
        <dbReference type="SAM" id="Phobius"/>
    </source>
</evidence>
<feature type="coiled-coil region" evidence="5">
    <location>
        <begin position="241"/>
        <end position="272"/>
    </location>
</feature>
<evidence type="ECO:0000259" key="7">
    <source>
        <dbReference type="PROSITE" id="PS50109"/>
    </source>
</evidence>
<dbReference type="CDD" id="cd00082">
    <property type="entry name" value="HisKA"/>
    <property type="match status" value="1"/>
</dbReference>
<feature type="domain" description="Histidine kinase" evidence="7">
    <location>
        <begin position="279"/>
        <end position="515"/>
    </location>
</feature>
<reference evidence="8 9" key="1">
    <citation type="submission" date="2021-06" db="EMBL/GenBank/DDBJ databases">
        <title>Sphingomonas sp. XMGL2, whole genome shotgun sequencing project.</title>
        <authorList>
            <person name="Zhao G."/>
            <person name="Shen L."/>
        </authorList>
    </citation>
    <scope>NUCLEOTIDE SEQUENCE [LARGE SCALE GENOMIC DNA]</scope>
    <source>
        <strain evidence="8 9">XMGL2</strain>
    </source>
</reference>
<keyword evidence="9" id="KW-1185">Reference proteome</keyword>
<protein>
    <recommendedName>
        <fullName evidence="2">histidine kinase</fullName>
        <ecNumber evidence="2">2.7.13.3</ecNumber>
    </recommendedName>
</protein>
<accession>A0ABS6BE32</accession>
<dbReference type="SMART" id="SM00388">
    <property type="entry name" value="HisKA"/>
    <property type="match status" value="1"/>
</dbReference>
<dbReference type="InterPro" id="IPR003661">
    <property type="entry name" value="HisK_dim/P_dom"/>
</dbReference>
<evidence type="ECO:0000256" key="1">
    <source>
        <dbReference type="ARBA" id="ARBA00000085"/>
    </source>
</evidence>
<keyword evidence="6" id="KW-0812">Transmembrane</keyword>
<dbReference type="EC" id="2.7.13.3" evidence="2"/>
<dbReference type="InterPro" id="IPR007891">
    <property type="entry name" value="CHASE3"/>
</dbReference>
<keyword evidence="6" id="KW-0472">Membrane</keyword>
<dbReference type="PANTHER" id="PTHR42878:SF15">
    <property type="entry name" value="BACTERIOPHYTOCHROME"/>
    <property type="match status" value="1"/>
</dbReference>
<sequence>MPTGERRRDCDRLLALGVSPTTSALVASTTETPQSLAEARFGRTVLLLMLAGFAAVLLAVGVAGIAMSRSQERANWISHTYQVERELAGIRLALEQMRSARRGALLNLSPTMRDQYVASTRLLDRSIQRVARLTADNPEQQANVGRLRESARALDALMSLSLSARSDRSPEVEARRQVASAAVVQMSDRMLEAERRLLATRESQRQGAVTWFYVTLVLTGVMLAAVAVGSLWVIRRYTLALMSSRDQLRKLNEGLEDAVRERTVDLQRANDEIQRFAYIVSHDLRSPLVNVMGFTAELEAATRTITTLIETVEAQAPEVLTVEAREAACEELPEAIAFIRTSTQKMDRLINAILRLSREGRRTMTPEALDMTAMAHAIAGSLQHRVLELGAEIRVDEPLPQIVCDRLAIEQILSNLVENAVKYLKPGRPGLIEIRGRRDGPRVTFEVADNGRGVDPRDHERIFDLFRRSGVQDQPGEGIGLAHVRALAYRIGGTIAIDSRLGEGATFRVNLPAVFAGEQGKLA</sequence>
<feature type="transmembrane region" description="Helical" evidence="6">
    <location>
        <begin position="211"/>
        <end position="234"/>
    </location>
</feature>
<keyword evidence="5" id="KW-0175">Coiled coil</keyword>
<evidence type="ECO:0000256" key="5">
    <source>
        <dbReference type="SAM" id="Coils"/>
    </source>
</evidence>
<dbReference type="PROSITE" id="PS50109">
    <property type="entry name" value="HIS_KIN"/>
    <property type="match status" value="1"/>
</dbReference>
<comment type="catalytic activity">
    <reaction evidence="1">
        <text>ATP + protein L-histidine = ADP + protein N-phospho-L-histidine.</text>
        <dbReference type="EC" id="2.7.13.3"/>
    </reaction>
</comment>
<keyword evidence="3" id="KW-0808">Transferase</keyword>
<dbReference type="EMBL" id="JAHKRT010000001">
    <property type="protein sequence ID" value="MBU3076577.1"/>
    <property type="molecule type" value="Genomic_DNA"/>
</dbReference>
<proteinExistence type="predicted"/>
<dbReference type="SMART" id="SM00387">
    <property type="entry name" value="HATPase_c"/>
    <property type="match status" value="1"/>
</dbReference>
<evidence type="ECO:0000313" key="9">
    <source>
        <dbReference type="Proteomes" id="UP000776276"/>
    </source>
</evidence>
<keyword evidence="6" id="KW-1133">Transmembrane helix</keyword>
<dbReference type="InterPro" id="IPR003594">
    <property type="entry name" value="HATPase_dom"/>
</dbReference>
<dbReference type="Proteomes" id="UP000776276">
    <property type="component" value="Unassembled WGS sequence"/>
</dbReference>
<dbReference type="Pfam" id="PF05227">
    <property type="entry name" value="CHASE3"/>
    <property type="match status" value="1"/>
</dbReference>
<feature type="transmembrane region" description="Helical" evidence="6">
    <location>
        <begin position="45"/>
        <end position="67"/>
    </location>
</feature>
<evidence type="ECO:0000313" key="8">
    <source>
        <dbReference type="EMBL" id="MBU3076577.1"/>
    </source>
</evidence>
<dbReference type="Pfam" id="PF02518">
    <property type="entry name" value="HATPase_c"/>
    <property type="match status" value="1"/>
</dbReference>
<dbReference type="PANTHER" id="PTHR42878">
    <property type="entry name" value="TWO-COMPONENT HISTIDINE KINASE"/>
    <property type="match status" value="1"/>
</dbReference>
<keyword evidence="4" id="KW-0418">Kinase</keyword>
<evidence type="ECO:0000256" key="2">
    <source>
        <dbReference type="ARBA" id="ARBA00012438"/>
    </source>
</evidence>
<evidence type="ECO:0000256" key="4">
    <source>
        <dbReference type="ARBA" id="ARBA00022777"/>
    </source>
</evidence>
<dbReference type="InterPro" id="IPR050351">
    <property type="entry name" value="BphY/WalK/GraS-like"/>
</dbReference>
<dbReference type="Pfam" id="PF00512">
    <property type="entry name" value="HisKA"/>
    <property type="match status" value="1"/>
</dbReference>
<gene>
    <name evidence="8" type="ORF">KOF26_01755</name>
</gene>
<evidence type="ECO:0000256" key="3">
    <source>
        <dbReference type="ARBA" id="ARBA00022679"/>
    </source>
</evidence>
<organism evidence="8 9">
    <name type="scientific">Sphingomonas quercus</name>
    <dbReference type="NCBI Taxonomy" id="2842451"/>
    <lineage>
        <taxon>Bacteria</taxon>
        <taxon>Pseudomonadati</taxon>
        <taxon>Pseudomonadota</taxon>
        <taxon>Alphaproteobacteria</taxon>
        <taxon>Sphingomonadales</taxon>
        <taxon>Sphingomonadaceae</taxon>
        <taxon>Sphingomonas</taxon>
    </lineage>
</organism>